<dbReference type="AlphaFoldDB" id="A0A8J3YBZ4"/>
<sequence>MSSVTESVDVAVPVRTAYNQWTQFEEFPQFMEGVVEIRQIDDTMTHWKTEIAGVKREFDAAITEQLPDERVAWTSTGGTKQAGVVTFHRLDESHTRVTVQLDFEPEGVAEQAGDKLGIVDRRVKGDMKRFKEFIEGRGGVETGAWRGQVDRPNP</sequence>
<dbReference type="PANTHER" id="PTHR33824">
    <property type="entry name" value="POLYKETIDE CYCLASE/DEHYDRASE AND LIPID TRANSPORT SUPERFAMILY PROTEIN"/>
    <property type="match status" value="1"/>
</dbReference>
<reference evidence="2" key="1">
    <citation type="submission" date="2021-01" db="EMBL/GenBank/DDBJ databases">
        <title>Whole genome shotgun sequence of Spirilliplanes yamanashiensis NBRC 15828.</title>
        <authorList>
            <person name="Komaki H."/>
            <person name="Tamura T."/>
        </authorList>
    </citation>
    <scope>NUCLEOTIDE SEQUENCE</scope>
    <source>
        <strain evidence="2">NBRC 15828</strain>
    </source>
</reference>
<dbReference type="Pfam" id="PF03364">
    <property type="entry name" value="Polyketide_cyc"/>
    <property type="match status" value="1"/>
</dbReference>
<dbReference type="InterPro" id="IPR047137">
    <property type="entry name" value="ORF3"/>
</dbReference>
<evidence type="ECO:0000259" key="1">
    <source>
        <dbReference type="Pfam" id="PF03364"/>
    </source>
</evidence>
<dbReference type="CDD" id="cd07817">
    <property type="entry name" value="SRPBCC_8"/>
    <property type="match status" value="1"/>
</dbReference>
<name>A0A8J3YBZ4_9ACTN</name>
<keyword evidence="3" id="KW-1185">Reference proteome</keyword>
<comment type="caution">
    <text evidence="2">The sequence shown here is derived from an EMBL/GenBank/DDBJ whole genome shotgun (WGS) entry which is preliminary data.</text>
</comment>
<accession>A0A8J3YBZ4</accession>
<dbReference type="InterPro" id="IPR023393">
    <property type="entry name" value="START-like_dom_sf"/>
</dbReference>
<dbReference type="PANTHER" id="PTHR33824:SF7">
    <property type="entry name" value="POLYKETIDE CYCLASE_DEHYDRASE AND LIPID TRANSPORT SUPERFAMILY PROTEIN"/>
    <property type="match status" value="1"/>
</dbReference>
<feature type="domain" description="Coenzyme Q-binding protein COQ10 START" evidence="1">
    <location>
        <begin position="10"/>
        <end position="130"/>
    </location>
</feature>
<protein>
    <submittedName>
        <fullName evidence="2">Cyclase</fullName>
    </submittedName>
</protein>
<organism evidence="2 3">
    <name type="scientific">Spirilliplanes yamanashiensis</name>
    <dbReference type="NCBI Taxonomy" id="42233"/>
    <lineage>
        <taxon>Bacteria</taxon>
        <taxon>Bacillati</taxon>
        <taxon>Actinomycetota</taxon>
        <taxon>Actinomycetes</taxon>
        <taxon>Micromonosporales</taxon>
        <taxon>Micromonosporaceae</taxon>
        <taxon>Spirilliplanes</taxon>
    </lineage>
</organism>
<proteinExistence type="predicted"/>
<dbReference type="EMBL" id="BOOY01000032">
    <property type="protein sequence ID" value="GIJ05180.1"/>
    <property type="molecule type" value="Genomic_DNA"/>
</dbReference>
<evidence type="ECO:0000313" key="2">
    <source>
        <dbReference type="EMBL" id="GIJ05180.1"/>
    </source>
</evidence>
<gene>
    <name evidence="2" type="ORF">Sya03_45320</name>
</gene>
<dbReference type="Gene3D" id="3.30.530.20">
    <property type="match status" value="1"/>
</dbReference>
<dbReference type="SUPFAM" id="SSF55961">
    <property type="entry name" value="Bet v1-like"/>
    <property type="match status" value="1"/>
</dbReference>
<evidence type="ECO:0000313" key="3">
    <source>
        <dbReference type="Proteomes" id="UP000652013"/>
    </source>
</evidence>
<dbReference type="Proteomes" id="UP000652013">
    <property type="component" value="Unassembled WGS sequence"/>
</dbReference>
<dbReference type="InterPro" id="IPR005031">
    <property type="entry name" value="COQ10_START"/>
</dbReference>
<dbReference type="RefSeq" id="WP_203940397.1">
    <property type="nucleotide sequence ID" value="NZ_BAAAGJ010000011.1"/>
</dbReference>